<evidence type="ECO:0000256" key="4">
    <source>
        <dbReference type="ARBA" id="ARBA00023002"/>
    </source>
</evidence>
<gene>
    <name evidence="7" type="ORF">SAMN04489720_0770</name>
</gene>
<dbReference type="AlphaFoldDB" id="A0A1G8B9E5"/>
<evidence type="ECO:0000259" key="6">
    <source>
        <dbReference type="SMART" id="SM00829"/>
    </source>
</evidence>
<dbReference type="STRING" id="399736.SAMN04489720_0770"/>
<dbReference type="PANTHER" id="PTHR43401">
    <property type="entry name" value="L-THREONINE 3-DEHYDROGENASE"/>
    <property type="match status" value="1"/>
</dbReference>
<keyword evidence="3 5" id="KW-0862">Zinc</keyword>
<dbReference type="Pfam" id="PF08240">
    <property type="entry name" value="ADH_N"/>
    <property type="match status" value="1"/>
</dbReference>
<dbReference type="Pfam" id="PF00107">
    <property type="entry name" value="ADH_zinc_N"/>
    <property type="match status" value="1"/>
</dbReference>
<dbReference type="OrthoDB" id="9797931at2"/>
<comment type="cofactor">
    <cofactor evidence="1 5">
        <name>Zn(2+)</name>
        <dbReference type="ChEBI" id="CHEBI:29105"/>
    </cofactor>
</comment>
<proteinExistence type="inferred from homology"/>
<dbReference type="SMART" id="SM00829">
    <property type="entry name" value="PKS_ER"/>
    <property type="match status" value="1"/>
</dbReference>
<dbReference type="InterPro" id="IPR011032">
    <property type="entry name" value="GroES-like_sf"/>
</dbReference>
<dbReference type="CDD" id="cd08235">
    <property type="entry name" value="iditol_2_DH_like"/>
    <property type="match status" value="1"/>
</dbReference>
<dbReference type="GO" id="GO:0008270">
    <property type="term" value="F:zinc ion binding"/>
    <property type="evidence" value="ECO:0007669"/>
    <property type="project" value="InterPro"/>
</dbReference>
<dbReference type="Proteomes" id="UP000198822">
    <property type="component" value="Chromosome I"/>
</dbReference>
<comment type="similarity">
    <text evidence="5">Belongs to the zinc-containing alcohol dehydrogenase family.</text>
</comment>
<sequence length="346" mass="35640">MRALVFAGPGEVRVEEVPTPTAGAGELLLDVGANTVCGTDVRIIRGEKTAGIDRGVVLGHEVAGRIAEVGDGVEGFAVGDLVGLAPVVTCGTCHACTRGMEQVCPNASIVGYRIDGGLAERMVVPAHAVARGNVVKAPREVPVEHLSLAEPLSCCLSAHRTYRVELGDTVVILGAGPIGLIHTQLALRAGARRVIVSDPSAPRRAVAESFGATTVDPTATDLGEHVRDATGGLGADVAVVCIGMPRLLADALGIVRLGGRVNAFAGFPSGATAEIDPNLIHYRELTVTGAANSRRSDYRDAVQLIADGAIDVARLVTHRFPLEQAVEAIEASASGDGIKIAVMPTL</sequence>
<dbReference type="InterPro" id="IPR050129">
    <property type="entry name" value="Zn_alcohol_dh"/>
</dbReference>
<dbReference type="GO" id="GO:0016491">
    <property type="term" value="F:oxidoreductase activity"/>
    <property type="evidence" value="ECO:0007669"/>
    <property type="project" value="UniProtKB-KW"/>
</dbReference>
<evidence type="ECO:0000256" key="2">
    <source>
        <dbReference type="ARBA" id="ARBA00022723"/>
    </source>
</evidence>
<dbReference type="Gene3D" id="3.40.50.720">
    <property type="entry name" value="NAD(P)-binding Rossmann-like Domain"/>
    <property type="match status" value="1"/>
</dbReference>
<dbReference type="InterPro" id="IPR002328">
    <property type="entry name" value="ADH_Zn_CS"/>
</dbReference>
<dbReference type="InterPro" id="IPR013149">
    <property type="entry name" value="ADH-like_C"/>
</dbReference>
<dbReference type="EMBL" id="LT629695">
    <property type="protein sequence ID" value="SDH29869.1"/>
    <property type="molecule type" value="Genomic_DNA"/>
</dbReference>
<reference evidence="8" key="1">
    <citation type="submission" date="2016-10" db="EMBL/GenBank/DDBJ databases">
        <authorList>
            <person name="Varghese N."/>
            <person name="Submissions S."/>
        </authorList>
    </citation>
    <scope>NUCLEOTIDE SEQUENCE [LARGE SCALE GENOMIC DNA]</scope>
    <source>
        <strain evidence="8">DSM 22002</strain>
    </source>
</reference>
<dbReference type="SUPFAM" id="SSF51735">
    <property type="entry name" value="NAD(P)-binding Rossmann-fold domains"/>
    <property type="match status" value="1"/>
</dbReference>
<name>A0A1G8B9E5_9MICO</name>
<accession>A0A1G8B9E5</accession>
<feature type="domain" description="Enoyl reductase (ER)" evidence="6">
    <location>
        <begin position="8"/>
        <end position="342"/>
    </location>
</feature>
<evidence type="ECO:0000313" key="7">
    <source>
        <dbReference type="EMBL" id="SDH29869.1"/>
    </source>
</evidence>
<dbReference type="InterPro" id="IPR013154">
    <property type="entry name" value="ADH-like_N"/>
</dbReference>
<keyword evidence="2 5" id="KW-0479">Metal-binding</keyword>
<keyword evidence="4" id="KW-0560">Oxidoreductase</keyword>
<dbReference type="SUPFAM" id="SSF50129">
    <property type="entry name" value="GroES-like"/>
    <property type="match status" value="1"/>
</dbReference>
<protein>
    <submittedName>
        <fullName evidence="7">2-desacetyl-2-hydroxyethyl bacteriochlorophyllide A dehydrogenase</fullName>
    </submittedName>
</protein>
<dbReference type="InterPro" id="IPR036291">
    <property type="entry name" value="NAD(P)-bd_dom_sf"/>
</dbReference>
<dbReference type="PROSITE" id="PS00059">
    <property type="entry name" value="ADH_ZINC"/>
    <property type="match status" value="1"/>
</dbReference>
<organism evidence="7 8">
    <name type="scientific">Agrococcus jejuensis</name>
    <dbReference type="NCBI Taxonomy" id="399736"/>
    <lineage>
        <taxon>Bacteria</taxon>
        <taxon>Bacillati</taxon>
        <taxon>Actinomycetota</taxon>
        <taxon>Actinomycetes</taxon>
        <taxon>Micrococcales</taxon>
        <taxon>Microbacteriaceae</taxon>
        <taxon>Agrococcus</taxon>
    </lineage>
</organism>
<evidence type="ECO:0000313" key="8">
    <source>
        <dbReference type="Proteomes" id="UP000198822"/>
    </source>
</evidence>
<dbReference type="Gene3D" id="3.90.180.10">
    <property type="entry name" value="Medium-chain alcohol dehydrogenases, catalytic domain"/>
    <property type="match status" value="1"/>
</dbReference>
<dbReference type="InterPro" id="IPR020843">
    <property type="entry name" value="ER"/>
</dbReference>
<dbReference type="PANTHER" id="PTHR43401:SF2">
    <property type="entry name" value="L-THREONINE 3-DEHYDROGENASE"/>
    <property type="match status" value="1"/>
</dbReference>
<dbReference type="RefSeq" id="WP_092502595.1">
    <property type="nucleotide sequence ID" value="NZ_LT629695.1"/>
</dbReference>
<evidence type="ECO:0000256" key="1">
    <source>
        <dbReference type="ARBA" id="ARBA00001947"/>
    </source>
</evidence>
<evidence type="ECO:0000256" key="5">
    <source>
        <dbReference type="RuleBase" id="RU361277"/>
    </source>
</evidence>
<keyword evidence="8" id="KW-1185">Reference proteome</keyword>
<evidence type="ECO:0000256" key="3">
    <source>
        <dbReference type="ARBA" id="ARBA00022833"/>
    </source>
</evidence>